<keyword evidence="1" id="KW-1133">Transmembrane helix</keyword>
<keyword evidence="1" id="KW-0472">Membrane</keyword>
<feature type="domain" description="FHA" evidence="2">
    <location>
        <begin position="84"/>
        <end position="133"/>
    </location>
</feature>
<dbReference type="Proteomes" id="UP000004191">
    <property type="component" value="Unassembled WGS sequence"/>
</dbReference>
<reference evidence="3 4" key="1">
    <citation type="submission" date="2012-01" db="EMBL/GenBank/DDBJ databases">
        <title>The Genome Sequence of Helcococcus kunzii ATCC 51366.</title>
        <authorList>
            <consortium name="The Broad Institute Genome Sequencing Platform"/>
            <person name="Earl A."/>
            <person name="Ward D."/>
            <person name="Feldgarden M."/>
            <person name="Gevers D."/>
            <person name="Huys G."/>
            <person name="Young S.K."/>
            <person name="Zeng Q."/>
            <person name="Gargeya S."/>
            <person name="Fitzgerald M."/>
            <person name="Haas B."/>
            <person name="Abouelleil A."/>
            <person name="Alvarado L."/>
            <person name="Arachchi H.M."/>
            <person name="Berlin A."/>
            <person name="Chapman S.B."/>
            <person name="Gearin G."/>
            <person name="Goldberg J."/>
            <person name="Griggs A."/>
            <person name="Gujja S."/>
            <person name="Hansen M."/>
            <person name="Heiman D."/>
            <person name="Howarth C."/>
            <person name="Larimer J."/>
            <person name="Lui A."/>
            <person name="MacDonald P.J.P."/>
            <person name="McCowen C."/>
            <person name="Montmayeur A."/>
            <person name="Murphy C."/>
            <person name="Neiman D."/>
            <person name="Pearson M."/>
            <person name="Priest M."/>
            <person name="Roberts A."/>
            <person name="Saif S."/>
            <person name="Shea T."/>
            <person name="Sisk P."/>
            <person name="Stolte C."/>
            <person name="Sykes S."/>
            <person name="Wortman J."/>
            <person name="Nusbaum C."/>
            <person name="Birren B."/>
        </authorList>
    </citation>
    <scope>NUCLEOTIDE SEQUENCE [LARGE SCALE GENOMIC DNA]</scope>
    <source>
        <strain evidence="3 4">ATCC 51366</strain>
    </source>
</reference>
<dbReference type="InterPro" id="IPR008984">
    <property type="entry name" value="SMAD_FHA_dom_sf"/>
</dbReference>
<dbReference type="PANTHER" id="PTHR23308">
    <property type="entry name" value="NUCLEAR INHIBITOR OF PROTEIN PHOSPHATASE-1"/>
    <property type="match status" value="1"/>
</dbReference>
<accession>H3NN11</accession>
<dbReference type="InterPro" id="IPR050923">
    <property type="entry name" value="Cell_Proc_Reg/RNA_Proc"/>
</dbReference>
<dbReference type="AlphaFoldDB" id="H3NN11"/>
<name>H3NN11_9FIRM</name>
<dbReference type="Pfam" id="PF00498">
    <property type="entry name" value="FHA"/>
    <property type="match status" value="1"/>
</dbReference>
<keyword evidence="4" id="KW-1185">Reference proteome</keyword>
<dbReference type="STRING" id="883114.HMPREF9709_00722"/>
<dbReference type="CDD" id="cd00060">
    <property type="entry name" value="FHA"/>
    <property type="match status" value="1"/>
</dbReference>
<proteinExistence type="predicted"/>
<comment type="caution">
    <text evidence="3">The sequence shown here is derived from an EMBL/GenBank/DDBJ whole genome shotgun (WGS) entry which is preliminary data.</text>
</comment>
<evidence type="ECO:0000313" key="3">
    <source>
        <dbReference type="EMBL" id="EHR34415.1"/>
    </source>
</evidence>
<organism evidence="3 4">
    <name type="scientific">Helcococcus kunzii ATCC 51366</name>
    <dbReference type="NCBI Taxonomy" id="883114"/>
    <lineage>
        <taxon>Bacteria</taxon>
        <taxon>Bacillati</taxon>
        <taxon>Bacillota</taxon>
        <taxon>Tissierellia</taxon>
        <taxon>Tissierellales</taxon>
        <taxon>Peptoniphilaceae</taxon>
        <taxon>Helcococcus</taxon>
    </lineage>
</organism>
<dbReference type="PROSITE" id="PS50006">
    <property type="entry name" value="FHA_DOMAIN"/>
    <property type="match status" value="1"/>
</dbReference>
<dbReference type="eggNOG" id="COG1716">
    <property type="taxonomic scope" value="Bacteria"/>
</dbReference>
<dbReference type="HOGENOM" id="CLU_131367_1_0_9"/>
<evidence type="ECO:0000256" key="1">
    <source>
        <dbReference type="SAM" id="Phobius"/>
    </source>
</evidence>
<evidence type="ECO:0000259" key="2">
    <source>
        <dbReference type="PROSITE" id="PS50006"/>
    </source>
</evidence>
<dbReference type="SMART" id="SM00240">
    <property type="entry name" value="FHA"/>
    <property type="match status" value="1"/>
</dbReference>
<protein>
    <recommendedName>
        <fullName evidence="2">FHA domain-containing protein</fullName>
    </recommendedName>
</protein>
<evidence type="ECO:0000313" key="4">
    <source>
        <dbReference type="Proteomes" id="UP000004191"/>
    </source>
</evidence>
<feature type="transmembrane region" description="Helical" evidence="1">
    <location>
        <begin position="20"/>
        <end position="46"/>
    </location>
</feature>
<keyword evidence="1" id="KW-0812">Transmembrane</keyword>
<dbReference type="RefSeq" id="WP_005398052.1">
    <property type="nucleotide sequence ID" value="NZ_JH601088.1"/>
</dbReference>
<sequence>MREIVNGLRNVFFTDFIGDLNLYTIISSVFKFVFVFIVLYYIYIIVKLIILDIKNIDLVNKVEKAYITFIDHGEQRKYLLENLTTIGRSFSNDIVLDSKIVSKHHADIKKSDGSYYIIDLNSSNGTKLNGEFVEKNLELLDKDVIEIGDYKLYYSLEIQDIEKYKEEI</sequence>
<dbReference type="OrthoDB" id="9816434at2"/>
<gene>
    <name evidence="3" type="ORF">HMPREF9709_00722</name>
</gene>
<dbReference type="GeneID" id="96998726"/>
<dbReference type="InterPro" id="IPR000253">
    <property type="entry name" value="FHA_dom"/>
</dbReference>
<dbReference type="SUPFAM" id="SSF49879">
    <property type="entry name" value="SMAD/FHA domain"/>
    <property type="match status" value="1"/>
</dbReference>
<dbReference type="Gene3D" id="2.60.200.20">
    <property type="match status" value="1"/>
</dbReference>
<dbReference type="EMBL" id="AGEI01000020">
    <property type="protein sequence ID" value="EHR34415.1"/>
    <property type="molecule type" value="Genomic_DNA"/>
</dbReference>